<protein>
    <submittedName>
        <fullName evidence="1">Uncharacterized protein</fullName>
    </submittedName>
</protein>
<keyword evidence="2" id="KW-1185">Reference proteome</keyword>
<dbReference type="Proteomes" id="UP000241964">
    <property type="component" value="Unassembled WGS sequence"/>
</dbReference>
<organism evidence="1 2">
    <name type="scientific">Dyadobacter jiangsuensis</name>
    <dbReference type="NCBI Taxonomy" id="1591085"/>
    <lineage>
        <taxon>Bacteria</taxon>
        <taxon>Pseudomonadati</taxon>
        <taxon>Bacteroidota</taxon>
        <taxon>Cytophagia</taxon>
        <taxon>Cytophagales</taxon>
        <taxon>Spirosomataceae</taxon>
        <taxon>Dyadobacter</taxon>
    </lineage>
</organism>
<proteinExistence type="predicted"/>
<sequence length="143" mass="15984">MAQQASASIAYFQATGFSQTEVETCFYQLNRPIDQKGRPAGVTQGGTITVELVSNKDTSPLAEWITDPFKEGDGTIEFYDAVQQQVKTVQFNNARCIGYSERFDRIPNPMTPNRPAMTMTLTISAEKIVIGDAEHNNNWDDKR</sequence>
<dbReference type="EMBL" id="PYAS01000008">
    <property type="protein sequence ID" value="PSL27436.1"/>
    <property type="molecule type" value="Genomic_DNA"/>
</dbReference>
<dbReference type="GO" id="GO:0033104">
    <property type="term" value="C:type VI protein secretion system complex"/>
    <property type="evidence" value="ECO:0007669"/>
    <property type="project" value="InterPro"/>
</dbReference>
<name>A0A2P8G0E6_9BACT</name>
<evidence type="ECO:0000313" key="1">
    <source>
        <dbReference type="EMBL" id="PSL27436.1"/>
    </source>
</evidence>
<dbReference type="Pfam" id="PF17642">
    <property type="entry name" value="TssD"/>
    <property type="match status" value="1"/>
</dbReference>
<dbReference type="OrthoDB" id="955509at2"/>
<comment type="caution">
    <text evidence="1">The sequence shown here is derived from an EMBL/GenBank/DDBJ whole genome shotgun (WGS) entry which is preliminary data.</text>
</comment>
<dbReference type="AlphaFoldDB" id="A0A2P8G0E6"/>
<gene>
    <name evidence="1" type="ORF">CLV60_108294</name>
</gene>
<evidence type="ECO:0000313" key="2">
    <source>
        <dbReference type="Proteomes" id="UP000241964"/>
    </source>
</evidence>
<dbReference type="InterPro" id="IPR041408">
    <property type="entry name" value="Hcp_Tssd"/>
</dbReference>
<accession>A0A2P8G0E6</accession>
<dbReference type="RefSeq" id="WP_106596828.1">
    <property type="nucleotide sequence ID" value="NZ_PYAS01000008.1"/>
</dbReference>
<reference evidence="1 2" key="1">
    <citation type="submission" date="2018-03" db="EMBL/GenBank/DDBJ databases">
        <title>Genomic Encyclopedia of Archaeal and Bacterial Type Strains, Phase II (KMG-II): from individual species to whole genera.</title>
        <authorList>
            <person name="Goeker M."/>
        </authorList>
    </citation>
    <scope>NUCLEOTIDE SEQUENCE [LARGE SCALE GENOMIC DNA]</scope>
    <source>
        <strain evidence="1 2">DSM 29057</strain>
    </source>
</reference>